<evidence type="ECO:0000313" key="3">
    <source>
        <dbReference type="Proteomes" id="UP000217446"/>
    </source>
</evidence>
<reference evidence="3" key="1">
    <citation type="submission" date="2017-05" db="EMBL/GenBank/DDBJ databases">
        <title>Streptomyces olivochromogenes NBRC 3561 whole genome shotgun sequence.</title>
        <authorList>
            <person name="Dohra H."/>
            <person name="Kodani S."/>
        </authorList>
    </citation>
    <scope>NUCLEOTIDE SEQUENCE [LARGE SCALE GENOMIC DNA]</scope>
    <source>
        <strain evidence="3">NBRC 3561</strain>
    </source>
</reference>
<dbReference type="Proteomes" id="UP000217446">
    <property type="component" value="Unassembled WGS sequence"/>
</dbReference>
<proteinExistence type="predicted"/>
<keyword evidence="1" id="KW-0472">Membrane</keyword>
<evidence type="ECO:0000313" key="2">
    <source>
        <dbReference type="EMBL" id="GAX57954.1"/>
    </source>
</evidence>
<dbReference type="AlphaFoldDB" id="A0A250VV18"/>
<comment type="caution">
    <text evidence="2">The sequence shown here is derived from an EMBL/GenBank/DDBJ whole genome shotgun (WGS) entry which is preliminary data.</text>
</comment>
<name>A0A250VV18_STROL</name>
<keyword evidence="1" id="KW-0812">Transmembrane</keyword>
<dbReference type="EMBL" id="BDQI01000043">
    <property type="protein sequence ID" value="GAX57954.1"/>
    <property type="molecule type" value="Genomic_DNA"/>
</dbReference>
<keyword evidence="3" id="KW-1185">Reference proteome</keyword>
<feature type="transmembrane region" description="Helical" evidence="1">
    <location>
        <begin position="36"/>
        <end position="61"/>
    </location>
</feature>
<sequence>MTRKKIRAAHATTTPPTGTVTQVSHILEKAMASWAAALRLSVACVALCLPVAAGVVVYFFVQ</sequence>
<keyword evidence="1" id="KW-1133">Transmembrane helix</keyword>
<gene>
    <name evidence="2" type="ORF">SO3561_09525</name>
</gene>
<dbReference type="RefSeq" id="WP_067378455.1">
    <property type="nucleotide sequence ID" value="NZ_BDQI01000043.1"/>
</dbReference>
<evidence type="ECO:0000256" key="1">
    <source>
        <dbReference type="SAM" id="Phobius"/>
    </source>
</evidence>
<accession>A0A250VV18</accession>
<organism evidence="2 3">
    <name type="scientific">Streptomyces olivochromogenes</name>
    <dbReference type="NCBI Taxonomy" id="1963"/>
    <lineage>
        <taxon>Bacteria</taxon>
        <taxon>Bacillati</taxon>
        <taxon>Actinomycetota</taxon>
        <taxon>Actinomycetes</taxon>
        <taxon>Kitasatosporales</taxon>
        <taxon>Streptomycetaceae</taxon>
        <taxon>Streptomyces</taxon>
    </lineage>
</organism>
<protein>
    <submittedName>
        <fullName evidence="2">Uncharacterized protein</fullName>
    </submittedName>
</protein>